<dbReference type="AlphaFoldDB" id="A0A9X2BLT5"/>
<dbReference type="Proteomes" id="UP001139260">
    <property type="component" value="Unassembled WGS sequence"/>
</dbReference>
<protein>
    <recommendedName>
        <fullName evidence="4">Beta-lactamase-inhibitor-like PepSY-like domain-containing protein</fullName>
    </recommendedName>
</protein>
<keyword evidence="3" id="KW-1185">Reference proteome</keyword>
<evidence type="ECO:0000313" key="3">
    <source>
        <dbReference type="Proteomes" id="UP001139260"/>
    </source>
</evidence>
<gene>
    <name evidence="2" type="ORF">MW871_10535</name>
</gene>
<keyword evidence="1" id="KW-0732">Signal</keyword>
<dbReference type="EMBL" id="JALNUB010000005">
    <property type="protein sequence ID" value="MCK8142327.1"/>
    <property type="molecule type" value="Genomic_DNA"/>
</dbReference>
<dbReference type="RefSeq" id="WP_188049037.1">
    <property type="nucleotide sequence ID" value="NZ_JALNUB010000005.1"/>
</dbReference>
<proteinExistence type="predicted"/>
<reference evidence="2" key="1">
    <citation type="submission" date="2022-04" db="EMBL/GenBank/DDBJ databases">
        <title>Flavobacterium pygoscelis sp. nov. isolated from Chinstrap chick (Pygoscelis antarcticus).</title>
        <authorList>
            <person name="Irgang R."/>
            <person name="Poblete-Morales M."/>
            <person name="Avendano-Herrera R."/>
        </authorList>
    </citation>
    <scope>NUCLEOTIDE SEQUENCE</scope>
    <source>
        <strain evidence="2">I-SCBP12n</strain>
    </source>
</reference>
<evidence type="ECO:0000313" key="2">
    <source>
        <dbReference type="EMBL" id="MCK8142327.1"/>
    </source>
</evidence>
<name>A0A9X2BLT5_9FLAO</name>
<feature type="signal peptide" evidence="1">
    <location>
        <begin position="1"/>
        <end position="19"/>
    </location>
</feature>
<comment type="caution">
    <text evidence="2">The sequence shown here is derived from an EMBL/GenBank/DDBJ whole genome shotgun (WGS) entry which is preliminary data.</text>
</comment>
<accession>A0A9X2BLT5</accession>
<sequence length="98" mass="10914">MKKLILSAAIVLGSLSTYAGTIQNNTEIVKTITIQEEYKEVKLEEVPVAIKEALKVAFPDAILNKAFINEKKEYKLDVTVGEKTGNLFADETGKWIQK</sequence>
<evidence type="ECO:0000256" key="1">
    <source>
        <dbReference type="SAM" id="SignalP"/>
    </source>
</evidence>
<feature type="chain" id="PRO_5040921303" description="Beta-lactamase-inhibitor-like PepSY-like domain-containing protein" evidence="1">
    <location>
        <begin position="20"/>
        <end position="98"/>
    </location>
</feature>
<organism evidence="2 3">
    <name type="scientific">Flavobacterium pygoscelis</name>
    <dbReference type="NCBI Taxonomy" id="2893176"/>
    <lineage>
        <taxon>Bacteria</taxon>
        <taxon>Pseudomonadati</taxon>
        <taxon>Bacteroidota</taxon>
        <taxon>Flavobacteriia</taxon>
        <taxon>Flavobacteriales</taxon>
        <taxon>Flavobacteriaceae</taxon>
        <taxon>Flavobacterium</taxon>
    </lineage>
</organism>
<evidence type="ECO:0008006" key="4">
    <source>
        <dbReference type="Google" id="ProtNLM"/>
    </source>
</evidence>